<evidence type="ECO:0000256" key="2">
    <source>
        <dbReference type="ARBA" id="ARBA00023002"/>
    </source>
</evidence>
<gene>
    <name evidence="13" type="ORF">L9F63_010310</name>
</gene>
<evidence type="ECO:0000313" key="14">
    <source>
        <dbReference type="Proteomes" id="UP001233999"/>
    </source>
</evidence>
<feature type="domain" description="GFO/IDH/MocA-like oxidoreductase" evidence="12">
    <location>
        <begin position="466"/>
        <end position="580"/>
    </location>
</feature>
<dbReference type="InterPro" id="IPR000683">
    <property type="entry name" value="Gfo/Idh/MocA-like_OxRdtase_N"/>
</dbReference>
<dbReference type="SUPFAM" id="SSF51735">
    <property type="entry name" value="NAD(P)-binding Rossmann-fold domains"/>
    <property type="match status" value="2"/>
</dbReference>
<dbReference type="PANTHER" id="PTHR22604:SF105">
    <property type="entry name" value="TRANS-1,2-DIHYDROBENZENE-1,2-DIOL DEHYDROGENASE"/>
    <property type="match status" value="1"/>
</dbReference>
<dbReference type="Pfam" id="PF01408">
    <property type="entry name" value="GFO_IDH_MocA"/>
    <property type="match status" value="2"/>
</dbReference>
<dbReference type="SUPFAM" id="SSF55347">
    <property type="entry name" value="Glyceraldehyde-3-phosphate dehydrogenase-like, C-terminal domain"/>
    <property type="match status" value="2"/>
</dbReference>
<feature type="domain" description="GFO/IDH/MocA-like oxidoreductase" evidence="12">
    <location>
        <begin position="133"/>
        <end position="247"/>
    </location>
</feature>
<evidence type="ECO:0000256" key="5">
    <source>
        <dbReference type="ARBA" id="ARBA00040603"/>
    </source>
</evidence>
<feature type="domain" description="Gfo/Idh/MocA-like oxidoreductase N-terminal" evidence="11">
    <location>
        <begin position="4"/>
        <end position="121"/>
    </location>
</feature>
<evidence type="ECO:0000256" key="8">
    <source>
        <dbReference type="ARBA" id="ARBA00043025"/>
    </source>
</evidence>
<dbReference type="InterPro" id="IPR050984">
    <property type="entry name" value="Gfo/Idh/MocA_domain"/>
</dbReference>
<reference evidence="13" key="2">
    <citation type="submission" date="2023-05" db="EMBL/GenBank/DDBJ databases">
        <authorList>
            <person name="Fouks B."/>
        </authorList>
    </citation>
    <scope>NUCLEOTIDE SEQUENCE</scope>
    <source>
        <strain evidence="13">Stay&amp;Tobe</strain>
        <tissue evidence="13">Testes</tissue>
    </source>
</reference>
<dbReference type="GO" id="GO:0047115">
    <property type="term" value="F:trans-1,2-dihydrobenzene-1,2-diol dehydrogenase activity"/>
    <property type="evidence" value="ECO:0007669"/>
    <property type="project" value="UniProtKB-EC"/>
</dbReference>
<dbReference type="Gene3D" id="3.40.50.720">
    <property type="entry name" value="NAD(P)-binding Rossmann-like Domain"/>
    <property type="match status" value="2"/>
</dbReference>
<dbReference type="EMBL" id="JASPKZ010000827">
    <property type="protein sequence ID" value="KAJ9599226.1"/>
    <property type="molecule type" value="Genomic_DNA"/>
</dbReference>
<evidence type="ECO:0000259" key="12">
    <source>
        <dbReference type="Pfam" id="PF22725"/>
    </source>
</evidence>
<dbReference type="AlphaFoldDB" id="A0AAD8AHK3"/>
<dbReference type="GO" id="GO:0000166">
    <property type="term" value="F:nucleotide binding"/>
    <property type="evidence" value="ECO:0007669"/>
    <property type="project" value="InterPro"/>
</dbReference>
<evidence type="ECO:0000313" key="13">
    <source>
        <dbReference type="EMBL" id="KAJ9599226.1"/>
    </source>
</evidence>
<comment type="catalytic activity">
    <reaction evidence="9">
        <text>(1R,2R)-1,2-dihydrobenzene-1,2-diol + NADP(+) = catechol + NADPH + H(+)</text>
        <dbReference type="Rhea" id="RHEA:16729"/>
        <dbReference type="ChEBI" id="CHEBI:10702"/>
        <dbReference type="ChEBI" id="CHEBI:15378"/>
        <dbReference type="ChEBI" id="CHEBI:18135"/>
        <dbReference type="ChEBI" id="CHEBI:57783"/>
        <dbReference type="ChEBI" id="CHEBI:58349"/>
        <dbReference type="EC" id="1.3.1.20"/>
    </reaction>
</comment>
<feature type="domain" description="Gfo/Idh/MocA-like oxidoreductase N-terminal" evidence="11">
    <location>
        <begin position="337"/>
        <end position="454"/>
    </location>
</feature>
<proteinExistence type="inferred from homology"/>
<dbReference type="GO" id="GO:0047837">
    <property type="term" value="F:D-xylose 1-dehydrogenase (NADP+) activity"/>
    <property type="evidence" value="ECO:0007669"/>
    <property type="project" value="UniProtKB-EC"/>
</dbReference>
<dbReference type="PANTHER" id="PTHR22604">
    <property type="entry name" value="OXIDOREDUCTASES"/>
    <property type="match status" value="1"/>
</dbReference>
<reference evidence="13" key="1">
    <citation type="journal article" date="2023" name="IScience">
        <title>Live-bearing cockroach genome reveals convergent evolutionary mechanisms linked to viviparity in insects and beyond.</title>
        <authorList>
            <person name="Fouks B."/>
            <person name="Harrison M.C."/>
            <person name="Mikhailova A.A."/>
            <person name="Marchal E."/>
            <person name="English S."/>
            <person name="Carruthers M."/>
            <person name="Jennings E.C."/>
            <person name="Chiamaka E.L."/>
            <person name="Frigard R.A."/>
            <person name="Pippel M."/>
            <person name="Attardo G.M."/>
            <person name="Benoit J.B."/>
            <person name="Bornberg-Bauer E."/>
            <person name="Tobe S.S."/>
        </authorList>
    </citation>
    <scope>NUCLEOTIDE SEQUENCE</scope>
    <source>
        <strain evidence="13">Stay&amp;Tobe</strain>
    </source>
</reference>
<evidence type="ECO:0000256" key="9">
    <source>
        <dbReference type="ARBA" id="ARBA00047423"/>
    </source>
</evidence>
<protein>
    <recommendedName>
        <fullName evidence="5">Trans-1,2-dihydrobenzene-1,2-diol dehydrogenase</fullName>
        <ecNumber evidence="4">1.1.1.179</ecNumber>
        <ecNumber evidence="3">1.3.1.20</ecNumber>
    </recommendedName>
    <alternativeName>
        <fullName evidence="8">D-xylose 1-dehydrogenase</fullName>
    </alternativeName>
    <alternativeName>
        <fullName evidence="7">D-xylose-NADP dehydrogenase</fullName>
    </alternativeName>
    <alternativeName>
        <fullName evidence="6">Dimeric dihydrodiol dehydrogenase</fullName>
    </alternativeName>
</protein>
<comment type="catalytic activity">
    <reaction evidence="10">
        <text>D-xylose + NADP(+) = D-xylono-1,5-lactone + NADPH + H(+)</text>
        <dbReference type="Rhea" id="RHEA:22000"/>
        <dbReference type="ChEBI" id="CHEBI:15378"/>
        <dbReference type="ChEBI" id="CHEBI:15867"/>
        <dbReference type="ChEBI" id="CHEBI:53455"/>
        <dbReference type="ChEBI" id="CHEBI:57783"/>
        <dbReference type="ChEBI" id="CHEBI:58349"/>
        <dbReference type="EC" id="1.1.1.179"/>
    </reaction>
</comment>
<dbReference type="Proteomes" id="UP001233999">
    <property type="component" value="Unassembled WGS sequence"/>
</dbReference>
<evidence type="ECO:0000256" key="4">
    <source>
        <dbReference type="ARBA" id="ARBA00038984"/>
    </source>
</evidence>
<evidence type="ECO:0000259" key="11">
    <source>
        <dbReference type="Pfam" id="PF01408"/>
    </source>
</evidence>
<accession>A0AAD8AHK3</accession>
<sequence length="665" mass="73548">MATRWGIASAGKISHDFVTALSTLSAEEHKVVAVAAQQLERAEKFATEHNIPNAYGSYEELAKDPNVEVVYIGTVNSLHFDIGKLMLNHGKHVLCEKPLTLNVKQSKELIDLAKKKKLFLMEAIWSRCFPAYDALKKELESGLLGDILQVMVGFGVVIDDIDRVKLKELGGGTILDLGVYVLQFSQYVFGPSLPESIEASGYLNENGVDTSTSITLKYKGGKTSTLITHSKVKLPNEAFIIGTKGTIKVNEPFWCPTSFTTPEKTKEFILPTATKTFNFTNSAGLRYEAIEVRRCLKQGLLESPKVSHQESLTIAQLQDEIRNQIVIIRTFHMMATRWGIVSAGKISHDFVTALSTLSAEEHKVVAVAAQQLDRAKKFATEHNIPNAYGSYEELAKDPNVEVAYIGNINTQHLEVSKLMLNHGKHVLCEKPLTLNLKQSKELIELAKKKKLFLMEAIWSRCFPVYDALKKELESNSLGEVLQVTATIGVLNAEVERVRLKETGGGNILNIAVYALQFAQFVFGPSAPENVLALGNLNENGVDTNTSIILKYKGGKIATLTTHGKAQMVNDAYVVGTKGYVKVSSPFWCPTTITTPSGTTEFQLPTASKPFHFPNSAGLRYEAIEVRRCLKQGILESQYLTHAESLVIAQLQDEIRRQVGVKYDED</sequence>
<dbReference type="Gene3D" id="3.30.360.10">
    <property type="entry name" value="Dihydrodipicolinate Reductase, domain 2"/>
    <property type="match status" value="2"/>
</dbReference>
<evidence type="ECO:0000256" key="3">
    <source>
        <dbReference type="ARBA" id="ARBA00038853"/>
    </source>
</evidence>
<keyword evidence="14" id="KW-1185">Reference proteome</keyword>
<dbReference type="Pfam" id="PF22725">
    <property type="entry name" value="GFO_IDH_MocA_C3"/>
    <property type="match status" value="2"/>
</dbReference>
<dbReference type="EC" id="1.1.1.179" evidence="4"/>
<evidence type="ECO:0000256" key="6">
    <source>
        <dbReference type="ARBA" id="ARBA00042926"/>
    </source>
</evidence>
<comment type="similarity">
    <text evidence="1">Belongs to the Gfo/Idh/MocA family.</text>
</comment>
<comment type="caution">
    <text evidence="13">The sequence shown here is derived from an EMBL/GenBank/DDBJ whole genome shotgun (WGS) entry which is preliminary data.</text>
</comment>
<dbReference type="InterPro" id="IPR036291">
    <property type="entry name" value="NAD(P)-bd_dom_sf"/>
</dbReference>
<dbReference type="InterPro" id="IPR055170">
    <property type="entry name" value="GFO_IDH_MocA-like_dom"/>
</dbReference>
<keyword evidence="2" id="KW-0560">Oxidoreductase</keyword>
<organism evidence="13 14">
    <name type="scientific">Diploptera punctata</name>
    <name type="common">Pacific beetle cockroach</name>
    <dbReference type="NCBI Taxonomy" id="6984"/>
    <lineage>
        <taxon>Eukaryota</taxon>
        <taxon>Metazoa</taxon>
        <taxon>Ecdysozoa</taxon>
        <taxon>Arthropoda</taxon>
        <taxon>Hexapoda</taxon>
        <taxon>Insecta</taxon>
        <taxon>Pterygota</taxon>
        <taxon>Neoptera</taxon>
        <taxon>Polyneoptera</taxon>
        <taxon>Dictyoptera</taxon>
        <taxon>Blattodea</taxon>
        <taxon>Blaberoidea</taxon>
        <taxon>Blaberidae</taxon>
        <taxon>Diplopterinae</taxon>
        <taxon>Diploptera</taxon>
    </lineage>
</organism>
<name>A0AAD8AHK3_DIPPU</name>
<evidence type="ECO:0000256" key="1">
    <source>
        <dbReference type="ARBA" id="ARBA00010928"/>
    </source>
</evidence>
<evidence type="ECO:0000256" key="10">
    <source>
        <dbReference type="ARBA" id="ARBA00049233"/>
    </source>
</evidence>
<evidence type="ECO:0000256" key="7">
    <source>
        <dbReference type="ARBA" id="ARBA00042988"/>
    </source>
</evidence>
<dbReference type="EC" id="1.3.1.20" evidence="3"/>